<protein>
    <submittedName>
        <fullName evidence="4">Hydrolase, haloacid dehalogenase-like family</fullName>
    </submittedName>
</protein>
<comment type="caution">
    <text evidence="4">The sequence shown here is derived from an EMBL/GenBank/DDBJ whole genome shotgun (WGS) entry which is preliminary data.</text>
</comment>
<accession>A0A017TAQ7</accession>
<evidence type="ECO:0000256" key="1">
    <source>
        <dbReference type="ARBA" id="ARBA00022723"/>
    </source>
</evidence>
<dbReference type="AlphaFoldDB" id="A0A017TAQ7"/>
<dbReference type="eggNOG" id="COG0560">
    <property type="taxonomic scope" value="Bacteria"/>
</dbReference>
<dbReference type="InterPro" id="IPR023214">
    <property type="entry name" value="HAD_sf"/>
</dbReference>
<keyword evidence="1" id="KW-0479">Metal-binding</keyword>
<gene>
    <name evidence="4" type="ORF">CAP_2446</name>
</gene>
<keyword evidence="2 4" id="KW-0378">Hydrolase</keyword>
<dbReference type="GO" id="GO:0016787">
    <property type="term" value="F:hydrolase activity"/>
    <property type="evidence" value="ECO:0007669"/>
    <property type="project" value="UniProtKB-KW"/>
</dbReference>
<evidence type="ECO:0000256" key="3">
    <source>
        <dbReference type="ARBA" id="ARBA00022842"/>
    </source>
</evidence>
<evidence type="ECO:0000256" key="2">
    <source>
        <dbReference type="ARBA" id="ARBA00022801"/>
    </source>
</evidence>
<dbReference type="RefSeq" id="WP_231511463.1">
    <property type="nucleotide sequence ID" value="NZ_ASRX01000019.1"/>
</dbReference>
<dbReference type="EMBL" id="ASRX01000019">
    <property type="protein sequence ID" value="EYF05987.1"/>
    <property type="molecule type" value="Genomic_DNA"/>
</dbReference>
<dbReference type="InterPro" id="IPR050582">
    <property type="entry name" value="HAD-like_SerB"/>
</dbReference>
<evidence type="ECO:0000313" key="5">
    <source>
        <dbReference type="Proteomes" id="UP000019678"/>
    </source>
</evidence>
<dbReference type="GO" id="GO:0046872">
    <property type="term" value="F:metal ion binding"/>
    <property type="evidence" value="ECO:0007669"/>
    <property type="project" value="UniProtKB-KW"/>
</dbReference>
<dbReference type="Proteomes" id="UP000019678">
    <property type="component" value="Unassembled WGS sequence"/>
</dbReference>
<dbReference type="STRING" id="1192034.CAP_2446"/>
<keyword evidence="3" id="KW-0460">Magnesium</keyword>
<sequence length="290" mass="30895">MIPRQTTDDVLETLGSALSAWRNWEKPLAMGTDADQTLWDGDVGFDIYEALLAARGVRTEARDALAREATACGLDVPPDADPNDLAARLYDQFKAGKYDEERAFAMMAWVFAGWTEDEVGAFAEQTFNATGLPARIRAGMKALVAWAHARGLRVIVVSASPQVVVERAVRAFAIPPVDVMAMRPRVTAGVIQPEMGAPATYGHGKVLAVERALNIPSPADPSARRQLTLLAAFGDSAYDAAMLALAMHPVAVTPSPKLLDLCRTLPGAVELEDPSAPASLPIAPISPRGA</sequence>
<dbReference type="PANTHER" id="PTHR43344">
    <property type="entry name" value="PHOSPHOSERINE PHOSPHATASE"/>
    <property type="match status" value="1"/>
</dbReference>
<dbReference type="Gene3D" id="1.20.1440.100">
    <property type="entry name" value="SG protein - dephosphorylation function"/>
    <property type="match status" value="1"/>
</dbReference>
<name>A0A017TAQ7_9BACT</name>
<organism evidence="4 5">
    <name type="scientific">Chondromyces apiculatus DSM 436</name>
    <dbReference type="NCBI Taxonomy" id="1192034"/>
    <lineage>
        <taxon>Bacteria</taxon>
        <taxon>Pseudomonadati</taxon>
        <taxon>Myxococcota</taxon>
        <taxon>Polyangia</taxon>
        <taxon>Polyangiales</taxon>
        <taxon>Polyangiaceae</taxon>
        <taxon>Chondromyces</taxon>
    </lineage>
</organism>
<dbReference type="Gene3D" id="3.40.50.1000">
    <property type="entry name" value="HAD superfamily/HAD-like"/>
    <property type="match status" value="1"/>
</dbReference>
<evidence type="ECO:0000313" key="4">
    <source>
        <dbReference type="EMBL" id="EYF05987.1"/>
    </source>
</evidence>
<keyword evidence="5" id="KW-1185">Reference proteome</keyword>
<dbReference type="Pfam" id="PF12710">
    <property type="entry name" value="HAD"/>
    <property type="match status" value="1"/>
</dbReference>
<dbReference type="InterPro" id="IPR036412">
    <property type="entry name" value="HAD-like_sf"/>
</dbReference>
<dbReference type="SUPFAM" id="SSF56784">
    <property type="entry name" value="HAD-like"/>
    <property type="match status" value="1"/>
</dbReference>
<reference evidence="4 5" key="1">
    <citation type="submission" date="2013-05" db="EMBL/GenBank/DDBJ databases">
        <title>Genome assembly of Chondromyces apiculatus DSM 436.</title>
        <authorList>
            <person name="Sharma G."/>
            <person name="Khatri I."/>
            <person name="Kaur C."/>
            <person name="Mayilraj S."/>
            <person name="Subramanian S."/>
        </authorList>
    </citation>
    <scope>NUCLEOTIDE SEQUENCE [LARGE SCALE GENOMIC DNA]</scope>
    <source>
        <strain evidence="4 5">DSM 436</strain>
    </source>
</reference>
<dbReference type="PANTHER" id="PTHR43344:SF13">
    <property type="entry name" value="PHOSPHATASE RV3661-RELATED"/>
    <property type="match status" value="1"/>
</dbReference>
<proteinExistence type="predicted"/>